<evidence type="ECO:0000259" key="5">
    <source>
        <dbReference type="Pfam" id="PF02748"/>
    </source>
</evidence>
<keyword evidence="3" id="KW-0665">Pyrimidine biosynthesis</keyword>
<gene>
    <name evidence="6" type="ORF">CSCA_4632</name>
</gene>
<dbReference type="SUPFAM" id="SSF57825">
    <property type="entry name" value="Aspartate carbamoyltransferase, Regulatory-chain, C-terminal domain"/>
    <property type="match status" value="1"/>
</dbReference>
<keyword evidence="1" id="KW-0479">Metal-binding</keyword>
<keyword evidence="7" id="KW-1185">Reference proteome</keyword>
<dbReference type="PANTHER" id="PTHR35805">
    <property type="entry name" value="ASPARTATE CARBAMOYLTRANSFERASE REGULATORY CHAIN"/>
    <property type="match status" value="1"/>
</dbReference>
<accession>A0A0E3MBH6</accession>
<dbReference type="InterPro" id="IPR002801">
    <property type="entry name" value="Asp_carbamoylTrfase_reg"/>
</dbReference>
<evidence type="ECO:0000256" key="2">
    <source>
        <dbReference type="ARBA" id="ARBA00022833"/>
    </source>
</evidence>
<dbReference type="EMBL" id="CP009933">
    <property type="protein sequence ID" value="AKA71757.1"/>
    <property type="molecule type" value="Genomic_DNA"/>
</dbReference>
<dbReference type="GO" id="GO:0009347">
    <property type="term" value="C:aspartate carbamoyltransferase complex"/>
    <property type="evidence" value="ECO:0007669"/>
    <property type="project" value="InterPro"/>
</dbReference>
<evidence type="ECO:0000259" key="4">
    <source>
        <dbReference type="Pfam" id="PF01948"/>
    </source>
</evidence>
<dbReference type="AlphaFoldDB" id="A0A0E3MBH6"/>
<dbReference type="Gene3D" id="3.30.70.140">
    <property type="entry name" value="Aspartate carbamoyltransferase regulatory subunit, N-terminal domain"/>
    <property type="match status" value="1"/>
</dbReference>
<dbReference type="HOGENOM" id="CLU_128576_0_0_9"/>
<sequence>MLTINSVRNGIVIDHIKAGHGIKIFNYLGLDNVDYSVALIMNAESKKCGKKDIIKIENILELDLKVLGFIDPNITIDIIEDEKIKEKIKLKLPEKVENIIKCKNPRCITSVERDLTHVFHLTDEERGEYRCLYCDETYRVSDM</sequence>
<dbReference type="Pfam" id="PF01948">
    <property type="entry name" value="PyrI"/>
    <property type="match status" value="1"/>
</dbReference>
<dbReference type="STRING" id="1548.CSCA_4632"/>
<evidence type="ECO:0000256" key="1">
    <source>
        <dbReference type="ARBA" id="ARBA00022723"/>
    </source>
</evidence>
<evidence type="ECO:0000313" key="7">
    <source>
        <dbReference type="Proteomes" id="UP000033115"/>
    </source>
</evidence>
<reference evidence="6 7" key="1">
    <citation type="journal article" date="2015" name="J. Biotechnol.">
        <title>Complete genome sequence of a malodorant-producing acetogen, Clostridium scatologenes ATCC 25775(T).</title>
        <authorList>
            <person name="Zhu Z."/>
            <person name="Guo T."/>
            <person name="Zheng H."/>
            <person name="Song T."/>
            <person name="Ouyang P."/>
            <person name="Xie J."/>
        </authorList>
    </citation>
    <scope>NUCLEOTIDE SEQUENCE [LARGE SCALE GENOMIC DNA]</scope>
    <source>
        <strain evidence="6 7">ATCC 25775</strain>
    </source>
</reference>
<dbReference type="Pfam" id="PF02748">
    <property type="entry name" value="PyrI_C"/>
    <property type="match status" value="1"/>
</dbReference>
<dbReference type="Proteomes" id="UP000033115">
    <property type="component" value="Chromosome"/>
</dbReference>
<dbReference type="InterPro" id="IPR020545">
    <property type="entry name" value="Asp_carbamoyltransf_reg_N"/>
</dbReference>
<dbReference type="GO" id="GO:0046872">
    <property type="term" value="F:metal ion binding"/>
    <property type="evidence" value="ECO:0007669"/>
    <property type="project" value="UniProtKB-KW"/>
</dbReference>
<proteinExistence type="predicted"/>
<protein>
    <submittedName>
        <fullName evidence="6">Aspartate transcarbamylase regulatory subunit</fullName>
    </submittedName>
</protein>
<dbReference type="InterPro" id="IPR036792">
    <property type="entry name" value="Asp_carbatrfase_reg_C_sf"/>
</dbReference>
<keyword evidence="2" id="KW-0862">Zinc</keyword>
<dbReference type="PANTHER" id="PTHR35805:SF1">
    <property type="entry name" value="ASPARTATE CARBAMOYLTRANSFERASE REGULATORY CHAIN"/>
    <property type="match status" value="1"/>
</dbReference>
<dbReference type="InterPro" id="IPR036793">
    <property type="entry name" value="Asp_carbatrfase_reg_N_sf"/>
</dbReference>
<dbReference type="GO" id="GO:0006207">
    <property type="term" value="P:'de novo' pyrimidine nucleobase biosynthetic process"/>
    <property type="evidence" value="ECO:0007669"/>
    <property type="project" value="InterPro"/>
</dbReference>
<evidence type="ECO:0000256" key="3">
    <source>
        <dbReference type="ARBA" id="ARBA00022975"/>
    </source>
</evidence>
<dbReference type="InterPro" id="IPR020542">
    <property type="entry name" value="Asp_carbamoyltrfase_reg_C"/>
</dbReference>
<dbReference type="NCBIfam" id="NF002063">
    <property type="entry name" value="PRK00893.1-3"/>
    <property type="match status" value="1"/>
</dbReference>
<evidence type="ECO:0000313" key="6">
    <source>
        <dbReference type="EMBL" id="AKA71757.1"/>
    </source>
</evidence>
<feature type="domain" description="Aspartate carbamoyltransferase regulatory subunit N-terminal" evidence="4">
    <location>
        <begin position="2"/>
        <end position="91"/>
    </location>
</feature>
<dbReference type="Gene3D" id="2.30.30.20">
    <property type="entry name" value="Aspartate carbamoyltransferase regulatory subunit, C-terminal domain"/>
    <property type="match status" value="1"/>
</dbReference>
<dbReference type="SUPFAM" id="SSF54893">
    <property type="entry name" value="Aspartate carbamoyltransferase, Regulatory-chain, N-terminal domain"/>
    <property type="match status" value="1"/>
</dbReference>
<dbReference type="RefSeq" id="WP_029163048.1">
    <property type="nucleotide sequence ID" value="NZ_CP009933.1"/>
</dbReference>
<name>A0A0E3MBH6_CLOSL</name>
<dbReference type="GO" id="GO:0006221">
    <property type="term" value="P:pyrimidine nucleotide biosynthetic process"/>
    <property type="evidence" value="ECO:0007669"/>
    <property type="project" value="UniProtKB-KW"/>
</dbReference>
<organism evidence="6 7">
    <name type="scientific">Clostridium scatologenes</name>
    <dbReference type="NCBI Taxonomy" id="1548"/>
    <lineage>
        <taxon>Bacteria</taxon>
        <taxon>Bacillati</taxon>
        <taxon>Bacillota</taxon>
        <taxon>Clostridia</taxon>
        <taxon>Eubacteriales</taxon>
        <taxon>Clostridiaceae</taxon>
        <taxon>Clostridium</taxon>
    </lineage>
</organism>
<dbReference type="KEGG" id="csq:CSCA_4632"/>
<feature type="domain" description="Aspartate carbamoyltransferase regulatory subunit C-terminal" evidence="5">
    <location>
        <begin position="95"/>
        <end position="139"/>
    </location>
</feature>